<evidence type="ECO:0000256" key="1">
    <source>
        <dbReference type="SAM" id="MobiDB-lite"/>
    </source>
</evidence>
<protein>
    <submittedName>
        <fullName evidence="2">Uncharacterized protein</fullName>
    </submittedName>
</protein>
<dbReference type="EMBL" id="CAJOBS010000776">
    <property type="protein sequence ID" value="CAF4640133.1"/>
    <property type="molecule type" value="Genomic_DNA"/>
</dbReference>
<dbReference type="AlphaFoldDB" id="A0A817VCE6"/>
<gene>
    <name evidence="2" type="ORF">KIK155_LOCUS2366</name>
    <name evidence="3" type="ORF">TOA249_LOCUS13224</name>
</gene>
<feature type="region of interest" description="Disordered" evidence="1">
    <location>
        <begin position="645"/>
        <end position="665"/>
    </location>
</feature>
<feature type="region of interest" description="Disordered" evidence="1">
    <location>
        <begin position="498"/>
        <end position="521"/>
    </location>
</feature>
<reference evidence="2" key="1">
    <citation type="submission" date="2021-02" db="EMBL/GenBank/DDBJ databases">
        <authorList>
            <person name="Nowell W R."/>
        </authorList>
    </citation>
    <scope>NUCLEOTIDE SEQUENCE</scope>
</reference>
<comment type="caution">
    <text evidence="2">The sequence shown here is derived from an EMBL/GenBank/DDBJ whole genome shotgun (WGS) entry which is preliminary data.</text>
</comment>
<sequence length="665" mass="76876">MTSKTLSNTKNSPLLNQIDEGINFDSNDWNKNTFHTLTTSNLSPKTIFYYAIDVGFRRLENSLYESYWDETADALHDLTQFLFSQSSDNDTDGYLYEAKCQLLMYSAIAIIKMNTIRRRSIHDAKMACATLFLLLLERSKSYELPSIVNESSSCTRSMHRRYLKRIFIIVQSLSTLSKIQLNDMQTNFERYTVLLVNQLYPTDHLQEKINNFIDKNLFGNNLDDDSASSDFVFIRQFPIFNEDSIDKYNDLMNMCLVSTFDQFKTNFARKLICYIWTLCCMIESNRVSLGMIRCSAICEHFSQASIDFEQKPIQSESLNELDVIVFLLLCAQQNVHIHVGDSTLHPYLLFSLSHLCTQQQKRWWQTAMEKTQWNEFNDHLATIRLYDERTFQHPPMFVILETALILLKSAQHLYEQCAKRVASSYEQYGLRYLQVAKRSPHNQRLSDSLNRTITHGNKQDKLFFFYSQKTTGTEQSKIEELIEKCEKLVQKCDELKLLPEQEPPRTSSPTEEQQQDINISAALSPVAVEKTERKNLEITDSTLFATPPTHKATRDVDVQTFIQSPSPSPPPPIVPVVPIEETIETSEPPLPAYVNMIFSHMNGVNQWINRFCLDSEIIQNDINIIRDRLEKINRVTTQMMFSNMKVSPSETSENSGGFYSSSHHG</sequence>
<feature type="compositionally biased region" description="Polar residues" evidence="1">
    <location>
        <begin position="504"/>
        <end position="518"/>
    </location>
</feature>
<accession>A0A817VCE6</accession>
<evidence type="ECO:0000313" key="2">
    <source>
        <dbReference type="EMBL" id="CAF3337371.1"/>
    </source>
</evidence>
<name>A0A817VCE6_9BILA</name>
<evidence type="ECO:0000313" key="4">
    <source>
        <dbReference type="Proteomes" id="UP000663865"/>
    </source>
</evidence>
<dbReference type="EMBL" id="CAJNYV010000057">
    <property type="protein sequence ID" value="CAF3337371.1"/>
    <property type="molecule type" value="Genomic_DNA"/>
</dbReference>
<evidence type="ECO:0000313" key="3">
    <source>
        <dbReference type="EMBL" id="CAF4640133.1"/>
    </source>
</evidence>
<dbReference type="Proteomes" id="UP000663865">
    <property type="component" value="Unassembled WGS sequence"/>
</dbReference>
<organism evidence="2 4">
    <name type="scientific">Rotaria socialis</name>
    <dbReference type="NCBI Taxonomy" id="392032"/>
    <lineage>
        <taxon>Eukaryota</taxon>
        <taxon>Metazoa</taxon>
        <taxon>Spiralia</taxon>
        <taxon>Gnathifera</taxon>
        <taxon>Rotifera</taxon>
        <taxon>Eurotatoria</taxon>
        <taxon>Bdelloidea</taxon>
        <taxon>Philodinida</taxon>
        <taxon>Philodinidae</taxon>
        <taxon>Rotaria</taxon>
    </lineage>
</organism>
<dbReference type="Proteomes" id="UP000663838">
    <property type="component" value="Unassembled WGS sequence"/>
</dbReference>
<proteinExistence type="predicted"/>